<dbReference type="InterPro" id="IPR036390">
    <property type="entry name" value="WH_DNA-bd_sf"/>
</dbReference>
<name>I3RBC2_HALMT</name>
<organism evidence="3 7">
    <name type="scientific">Haloferax mediterranei (strain ATCC 33500 / DSM 1411 / JCM 8866 / NBRC 14739 / NCIMB 2177 / R-4)</name>
    <name type="common">Halobacterium mediterranei</name>
    <dbReference type="NCBI Taxonomy" id="523841"/>
    <lineage>
        <taxon>Archaea</taxon>
        <taxon>Methanobacteriati</taxon>
        <taxon>Methanobacteriota</taxon>
        <taxon>Stenosarchaea group</taxon>
        <taxon>Halobacteria</taxon>
        <taxon>Halobacteriales</taxon>
        <taxon>Haloferacaceae</taxon>
        <taxon>Haloferax</taxon>
    </lineage>
</organism>
<evidence type="ECO:0000313" key="9">
    <source>
        <dbReference type="Proteomes" id="UP000027075"/>
    </source>
</evidence>
<gene>
    <name evidence="3" type="ordered locus">HFX_6413</name>
    <name evidence="4" type="ORF">BM92_15975</name>
    <name evidence="5" type="ORF">C439_17573</name>
    <name evidence="6" type="ORF">E6P09_15895</name>
</gene>
<dbReference type="Proteomes" id="UP000006469">
    <property type="component" value="Plasmid pHM500"/>
</dbReference>
<dbReference type="PROSITE" id="PS50987">
    <property type="entry name" value="HTH_ARSR_2"/>
    <property type="match status" value="1"/>
</dbReference>
<accession>I3RBC2</accession>
<dbReference type="AlphaFoldDB" id="I3RBC2"/>
<keyword evidence="8" id="KW-1185">Reference proteome</keyword>
<dbReference type="InterPro" id="IPR011991">
    <property type="entry name" value="ArsR-like_HTH"/>
</dbReference>
<evidence type="ECO:0000256" key="1">
    <source>
        <dbReference type="SAM" id="Phobius"/>
    </source>
</evidence>
<dbReference type="EMBL" id="CP001871">
    <property type="protein sequence ID" value="AFK21532.1"/>
    <property type="molecule type" value="Genomic_DNA"/>
</dbReference>
<keyword evidence="1" id="KW-0472">Membrane</keyword>
<reference evidence="3" key="1">
    <citation type="journal article" date="2012" name="Appl. Environ. Microbiol.">
        <title>Identification of the haloarchaeal phasin (PhaP) that functions in polyhydroxyalkanoate accumulation and granule formation in Haloferax mediterranei.</title>
        <authorList>
            <person name="Cai S."/>
            <person name="Cai L."/>
            <person name="Liu H."/>
            <person name="Liu X."/>
            <person name="Han J."/>
            <person name="Zhou J."/>
            <person name="Xiang H."/>
        </authorList>
    </citation>
    <scope>NUCLEOTIDE SEQUENCE</scope>
    <source>
        <strain evidence="3">CGMCC 1.2087</strain>
    </source>
</reference>
<dbReference type="Proteomes" id="UP000011603">
    <property type="component" value="Unassembled WGS sequence"/>
</dbReference>
<dbReference type="Pfam" id="PF24034">
    <property type="entry name" value="DUF7343"/>
    <property type="match status" value="1"/>
</dbReference>
<dbReference type="GO" id="GO:0003700">
    <property type="term" value="F:DNA-binding transcription factor activity"/>
    <property type="evidence" value="ECO:0007669"/>
    <property type="project" value="InterPro"/>
</dbReference>
<proteinExistence type="predicted"/>
<dbReference type="CDD" id="cd00090">
    <property type="entry name" value="HTH_ARSR"/>
    <property type="match status" value="1"/>
</dbReference>
<reference evidence="3 7" key="2">
    <citation type="journal article" date="2012" name="J. Bacteriol.">
        <title>Complete genome sequence of the metabolically versatile halophilic archaeon Haloferax mediterranei, a poly(3-hydroxybutyrate-co-3-hydroxyvalerate) producer.</title>
        <authorList>
            <person name="Han J."/>
            <person name="Zhang F."/>
            <person name="Hou J."/>
            <person name="Liu X."/>
            <person name="Li M."/>
            <person name="Liu H."/>
            <person name="Cai L."/>
            <person name="Zhang B."/>
            <person name="Chen Y."/>
            <person name="Zhou J."/>
            <person name="Hu S."/>
            <person name="Xiang H."/>
        </authorList>
    </citation>
    <scope>NUCLEOTIDE SEQUENCE [LARGE SCALE GENOMIC DNA]</scope>
    <source>
        <strain evidence="7">ATCC 33500 / DSM 1411 / JCM 8866 / NBRC 14739 / NCIMB 2177 / R-4</strain>
        <strain evidence="3">CGMCC 1.2087</strain>
        <plasmid evidence="7">pHM500</plasmid>
    </source>
</reference>
<keyword evidence="1" id="KW-1133">Transmembrane helix</keyword>
<dbReference type="Proteomes" id="UP000027075">
    <property type="component" value="Plasmid HMPLAS1"/>
</dbReference>
<reference evidence="4 9" key="4">
    <citation type="submission" date="2014-04" db="EMBL/GenBank/DDBJ databases">
        <title>Transcriptional profiles of Haloferax mediterranei on the basis of nitrogen availability.</title>
        <authorList>
            <person name="Bautista V."/>
        </authorList>
    </citation>
    <scope>NUCLEOTIDE SEQUENCE [LARGE SCALE GENOMIC DNA]</scope>
    <source>
        <strain evidence="4">ATCC 33500</strain>
        <strain evidence="9">ATCC 33500 / DSM 1411 / JCM 8866 / NBRC 14739 / NCIMB 2177 / R-4</strain>
        <plasmid evidence="4">HMPLAS1</plasmid>
        <plasmid evidence="9">Plasmid HMPLAS1</plasmid>
    </source>
</reference>
<dbReference type="Proteomes" id="UP000299011">
    <property type="component" value="Plasmid pHME505"/>
</dbReference>
<evidence type="ECO:0000313" key="8">
    <source>
        <dbReference type="Proteomes" id="UP000011603"/>
    </source>
</evidence>
<feature type="transmembrane region" description="Helical" evidence="1">
    <location>
        <begin position="51"/>
        <end position="76"/>
    </location>
</feature>
<keyword evidence="3" id="KW-0614">Plasmid</keyword>
<feature type="domain" description="HTH arsR-type" evidence="2">
    <location>
        <begin position="106"/>
        <end position="182"/>
    </location>
</feature>
<dbReference type="InterPro" id="IPR055767">
    <property type="entry name" value="DUF7343"/>
</dbReference>
<dbReference type="GeneID" id="40157930"/>
<reference evidence="6 10" key="6">
    <citation type="submission" date="2019-04" db="EMBL/GenBank/DDBJ databases">
        <title>Methylomes of two halophilic Archaea, Haloarcula marismortui and Haloferax mediterranei.</title>
        <authorList>
            <person name="DasSarma S."/>
            <person name="DasSarma P."/>
            <person name="DasSarma S."/>
            <person name="Fomenkov A."/>
            <person name="Vincze T."/>
            <person name="Anton B.P."/>
            <person name="Roberts R.J."/>
        </authorList>
    </citation>
    <scope>NUCLEOTIDE SEQUENCE [LARGE SCALE GENOMIC DNA]</scope>
    <source>
        <strain evidence="6">ATCC 33500</strain>
        <strain evidence="10">ATCC 33500 / DSM 1411 / JCM 8866 / NBRC 14739 / NCIMB 2177 / R-4</strain>
        <plasmid evidence="6 10">pHME505</plasmid>
    </source>
</reference>
<dbReference type="EMBL" id="CP007554">
    <property type="protein sequence ID" value="AHZ24415.1"/>
    <property type="molecule type" value="Genomic_DNA"/>
</dbReference>
<dbReference type="InterPro" id="IPR036388">
    <property type="entry name" value="WH-like_DNA-bd_sf"/>
</dbReference>
<evidence type="ECO:0000313" key="6">
    <source>
        <dbReference type="EMBL" id="QCQ76814.1"/>
    </source>
</evidence>
<protein>
    <submittedName>
        <fullName evidence="3">MarR family regulator</fullName>
    </submittedName>
    <submittedName>
        <fullName evidence="4">MarR family transcriptional regulator</fullName>
    </submittedName>
</protein>
<reference evidence="3" key="5">
    <citation type="submission" date="2014-05" db="EMBL/GenBank/DDBJ databases">
        <authorList>
            <person name="Wang L."/>
            <person name="Yang H."/>
            <person name="Xiang H."/>
        </authorList>
    </citation>
    <scope>NUCLEOTIDE SEQUENCE</scope>
    <source>
        <strain evidence="3">CGMCC 1.2087</strain>
        <plasmid evidence="3">pHM500</plasmid>
    </source>
</reference>
<sequence length="182" mass="20246">MDFRDFQNVNLFSAVIFVAATLTLTVQLLSPSPVVVSLGENGTQTTQIGQYFTYSEVAIVVVAAVLCGASGAYLVLHDRSNGPSKRPTNSDYIHTQLMPNDEKESLTETNRKRWEDTAGRLKNNEETIYTAVLEADGEIAQRDLVEETDLSKATVSRTLDKLENRNLVERKRNGMGNNVHLR</sequence>
<dbReference type="KEGG" id="hme:HFX_6413"/>
<geneLocation type="plasmid" evidence="3 7">
    <name>pHM500</name>
</geneLocation>
<geneLocation type="plasmid" evidence="4 9">
    <name>HMPLAS1</name>
</geneLocation>
<evidence type="ECO:0000313" key="4">
    <source>
        <dbReference type="EMBL" id="AHZ24415.1"/>
    </source>
</evidence>
<dbReference type="RefSeq" id="WP_004060709.1">
    <property type="nucleotide sequence ID" value="NC_017944.1"/>
</dbReference>
<keyword evidence="1" id="KW-0812">Transmembrane</keyword>
<dbReference type="HOGENOM" id="CLU_1485937_0_0_2"/>
<dbReference type="EMBL" id="AOLO01000015">
    <property type="protein sequence ID" value="ELZ97155.1"/>
    <property type="molecule type" value="Genomic_DNA"/>
</dbReference>
<evidence type="ECO:0000313" key="5">
    <source>
        <dbReference type="EMBL" id="ELZ97155.1"/>
    </source>
</evidence>
<evidence type="ECO:0000259" key="2">
    <source>
        <dbReference type="PROSITE" id="PS50987"/>
    </source>
</evidence>
<dbReference type="SUPFAM" id="SSF46785">
    <property type="entry name" value="Winged helix' DNA-binding domain"/>
    <property type="match status" value="1"/>
</dbReference>
<dbReference type="EMBL" id="CP039140">
    <property type="protein sequence ID" value="QCQ76814.1"/>
    <property type="molecule type" value="Genomic_DNA"/>
</dbReference>
<evidence type="ECO:0000313" key="10">
    <source>
        <dbReference type="Proteomes" id="UP000299011"/>
    </source>
</evidence>
<geneLocation type="plasmid" evidence="6 10">
    <name>pHME505</name>
</geneLocation>
<evidence type="ECO:0000313" key="3">
    <source>
        <dbReference type="EMBL" id="AFK21532.1"/>
    </source>
</evidence>
<dbReference type="OrthoDB" id="116755at2157"/>
<evidence type="ECO:0000313" key="7">
    <source>
        <dbReference type="Proteomes" id="UP000006469"/>
    </source>
</evidence>
<dbReference type="InterPro" id="IPR001845">
    <property type="entry name" value="HTH_ArsR_DNA-bd_dom"/>
</dbReference>
<feature type="transmembrane region" description="Helical" evidence="1">
    <location>
        <begin position="12"/>
        <end position="31"/>
    </location>
</feature>
<dbReference type="PATRIC" id="fig|523841.21.peg.3533"/>
<reference evidence="5 8" key="3">
    <citation type="journal article" date="2014" name="PLoS Genet.">
        <title>Phylogenetically driven sequencing of extremely halophilic archaea reveals strategies for static and dynamic osmo-response.</title>
        <authorList>
            <person name="Becker E.A."/>
            <person name="Seitzer P.M."/>
            <person name="Tritt A."/>
            <person name="Larsen D."/>
            <person name="Krusor M."/>
            <person name="Yao A.I."/>
            <person name="Wu D."/>
            <person name="Madern D."/>
            <person name="Eisen J.A."/>
            <person name="Darling A.E."/>
            <person name="Facciotti M.T."/>
        </authorList>
    </citation>
    <scope>NUCLEOTIDE SEQUENCE [LARGE SCALE GENOMIC DNA]</scope>
    <source>
        <strain evidence="5">ATCC 33500</strain>
        <strain evidence="8">ATCC 33500 / DSM 1411 / JCM 8866 / NBRC 14739 / NCIMB 2177 / R-4</strain>
    </source>
</reference>
<dbReference type="Gene3D" id="1.10.10.10">
    <property type="entry name" value="Winged helix-like DNA-binding domain superfamily/Winged helix DNA-binding domain"/>
    <property type="match status" value="1"/>
</dbReference>